<dbReference type="GO" id="GO:0003735">
    <property type="term" value="F:structural constituent of ribosome"/>
    <property type="evidence" value="ECO:0007669"/>
    <property type="project" value="InterPro"/>
</dbReference>
<dbReference type="CDD" id="cd00392">
    <property type="entry name" value="Ribosomal_L13"/>
    <property type="match status" value="1"/>
</dbReference>
<evidence type="ECO:0000256" key="4">
    <source>
        <dbReference type="ARBA" id="ARBA00035201"/>
    </source>
</evidence>
<dbReference type="OrthoDB" id="1882297at2759"/>
<keyword evidence="3 6" id="KW-0687">Ribonucleoprotein</keyword>
<proteinExistence type="inferred from homology"/>
<dbReference type="GO" id="GO:0003729">
    <property type="term" value="F:mRNA binding"/>
    <property type="evidence" value="ECO:0007669"/>
    <property type="project" value="TreeGrafter"/>
</dbReference>
<dbReference type="Gene3D" id="3.90.1180.10">
    <property type="entry name" value="Ribosomal protein L13"/>
    <property type="match status" value="1"/>
</dbReference>
<dbReference type="GO" id="GO:0017148">
    <property type="term" value="P:negative regulation of translation"/>
    <property type="evidence" value="ECO:0007669"/>
    <property type="project" value="TreeGrafter"/>
</dbReference>
<dbReference type="Gene3D" id="6.10.250.3250">
    <property type="match status" value="1"/>
</dbReference>
<name>A0A7R8ZQ86_9CRUS</name>
<evidence type="ECO:0000256" key="2">
    <source>
        <dbReference type="ARBA" id="ARBA00022980"/>
    </source>
</evidence>
<dbReference type="FunFam" id="6.10.250.3250:FF:000001">
    <property type="entry name" value="60S ribosomal protein L13a"/>
    <property type="match status" value="1"/>
</dbReference>
<evidence type="ECO:0000256" key="1">
    <source>
        <dbReference type="ARBA" id="ARBA00006227"/>
    </source>
</evidence>
<dbReference type="PROSITE" id="PS00783">
    <property type="entry name" value="RIBOSOMAL_L13"/>
    <property type="match status" value="1"/>
</dbReference>
<dbReference type="PANTHER" id="PTHR11545:SF3">
    <property type="entry name" value="LARGE RIBOSOMAL SUBUNIT PROTEIN UL13"/>
    <property type="match status" value="1"/>
</dbReference>
<dbReference type="PANTHER" id="PTHR11545">
    <property type="entry name" value="RIBOSOMAL PROTEIN L13"/>
    <property type="match status" value="1"/>
</dbReference>
<dbReference type="InterPro" id="IPR005822">
    <property type="entry name" value="Ribosomal_uL13"/>
</dbReference>
<keyword evidence="2 6" id="KW-0689">Ribosomal protein</keyword>
<dbReference type="InterPro" id="IPR005755">
    <property type="entry name" value="Ribosomal_uL13_euk/arc"/>
</dbReference>
<comment type="similarity">
    <text evidence="1 6">Belongs to the universal ribosomal protein uL13 family.</text>
</comment>
<dbReference type="Pfam" id="PF00572">
    <property type="entry name" value="Ribosomal_L13"/>
    <property type="match status" value="1"/>
</dbReference>
<dbReference type="SUPFAM" id="SSF52161">
    <property type="entry name" value="Ribosomal protein L13"/>
    <property type="match status" value="1"/>
</dbReference>
<dbReference type="AlphaFoldDB" id="A0A7R8ZQ86"/>
<organism evidence="7">
    <name type="scientific">Cyprideis torosa</name>
    <dbReference type="NCBI Taxonomy" id="163714"/>
    <lineage>
        <taxon>Eukaryota</taxon>
        <taxon>Metazoa</taxon>
        <taxon>Ecdysozoa</taxon>
        <taxon>Arthropoda</taxon>
        <taxon>Crustacea</taxon>
        <taxon>Oligostraca</taxon>
        <taxon>Ostracoda</taxon>
        <taxon>Podocopa</taxon>
        <taxon>Podocopida</taxon>
        <taxon>Cytherocopina</taxon>
        <taxon>Cytheroidea</taxon>
        <taxon>Cytherideidae</taxon>
        <taxon>Cyprideis</taxon>
    </lineage>
</organism>
<dbReference type="HAMAP" id="MF_01366">
    <property type="entry name" value="Ribosomal_uL13"/>
    <property type="match status" value="1"/>
</dbReference>
<reference evidence="7" key="1">
    <citation type="submission" date="2020-11" db="EMBL/GenBank/DDBJ databases">
        <authorList>
            <person name="Tran Van P."/>
        </authorList>
    </citation>
    <scope>NUCLEOTIDE SEQUENCE</scope>
</reference>
<dbReference type="NCBIfam" id="TIGR01077">
    <property type="entry name" value="L13_A_E"/>
    <property type="match status" value="1"/>
</dbReference>
<evidence type="ECO:0000256" key="5">
    <source>
        <dbReference type="ARBA" id="ARBA00035367"/>
    </source>
</evidence>
<evidence type="ECO:0000313" key="7">
    <source>
        <dbReference type="EMBL" id="CAD7228224.1"/>
    </source>
</evidence>
<dbReference type="GO" id="GO:0022625">
    <property type="term" value="C:cytosolic large ribosomal subunit"/>
    <property type="evidence" value="ECO:0007669"/>
    <property type="project" value="TreeGrafter"/>
</dbReference>
<dbReference type="InterPro" id="IPR023563">
    <property type="entry name" value="Ribosomal_uL13_CS"/>
</dbReference>
<dbReference type="FunFam" id="3.90.1180.10:FF:000002">
    <property type="entry name" value="60S ribosomal protein L16"/>
    <property type="match status" value="1"/>
</dbReference>
<dbReference type="EMBL" id="OB661440">
    <property type="protein sequence ID" value="CAD7228224.1"/>
    <property type="molecule type" value="Genomic_DNA"/>
</dbReference>
<evidence type="ECO:0000256" key="6">
    <source>
        <dbReference type="RuleBase" id="RU003877"/>
    </source>
</evidence>
<protein>
    <recommendedName>
        <fullName evidence="4">Large ribosomal subunit protein uL13</fullName>
    </recommendedName>
    <alternativeName>
        <fullName evidence="5">60S ribosomal protein L13a</fullName>
    </alternativeName>
</protein>
<gene>
    <name evidence="7" type="ORF">CTOB1V02_LOCUS6112</name>
</gene>
<evidence type="ECO:0000256" key="3">
    <source>
        <dbReference type="ARBA" id="ARBA00023274"/>
    </source>
</evidence>
<accession>A0A7R8ZQ86</accession>
<sequence>MTGFSEKPIVIDGAEHLLGRLAAIVAKQLLQGQKVVVVRTEMINLSGIFFRQKLKYLAFLRKRCNVQPKRGPFHYRAPSMIFWRTVRGMLPHKLERGKAALKRLKAYEGIPPQYAKVKKFYVPNAMRVVRLKRGRKYSYLGRLSHEVGWKYQDVIKTLEAKRKVKGALHYRTKVTEKKILRAAKKKAGPTYAAHQRVIRTYGYH</sequence>
<dbReference type="InterPro" id="IPR036899">
    <property type="entry name" value="Ribosomal_uL13_sf"/>
</dbReference>
<dbReference type="GO" id="GO:0006412">
    <property type="term" value="P:translation"/>
    <property type="evidence" value="ECO:0007669"/>
    <property type="project" value="InterPro"/>
</dbReference>